<dbReference type="Gene3D" id="3.40.50.80">
    <property type="entry name" value="Nucleotide-binding domain of ferredoxin-NADP reductase (FNR) module"/>
    <property type="match status" value="1"/>
</dbReference>
<dbReference type="Pfam" id="PF08241">
    <property type="entry name" value="Methyltransf_11"/>
    <property type="match status" value="1"/>
</dbReference>
<dbReference type="Proteomes" id="UP001165378">
    <property type="component" value="Unassembled WGS sequence"/>
</dbReference>
<dbReference type="InterPro" id="IPR029063">
    <property type="entry name" value="SAM-dependent_MTases_sf"/>
</dbReference>
<dbReference type="InterPro" id="IPR039261">
    <property type="entry name" value="FNR_nucleotide-bd"/>
</dbReference>
<reference evidence="3" key="1">
    <citation type="submission" date="2022-01" db="EMBL/GenBank/DDBJ databases">
        <title>Genome-Based Taxonomic Classification of the Phylum Actinobacteria.</title>
        <authorList>
            <person name="Gao Y."/>
        </authorList>
    </citation>
    <scope>NUCLEOTIDE SEQUENCE</scope>
    <source>
        <strain evidence="3">KLBMP 8922</strain>
    </source>
</reference>
<keyword evidence="4" id="KW-1185">Reference proteome</keyword>
<dbReference type="InterPro" id="IPR007037">
    <property type="entry name" value="SIP_rossman_dom"/>
</dbReference>
<dbReference type="PROSITE" id="PS51384">
    <property type="entry name" value="FAD_FR"/>
    <property type="match status" value="1"/>
</dbReference>
<dbReference type="SUPFAM" id="SSF53335">
    <property type="entry name" value="S-adenosyl-L-methionine-dependent methyltransferases"/>
    <property type="match status" value="1"/>
</dbReference>
<dbReference type="InterPro" id="IPR039374">
    <property type="entry name" value="SIP_fam"/>
</dbReference>
<dbReference type="RefSeq" id="WP_235058309.1">
    <property type="nucleotide sequence ID" value="NZ_JAKFHA010000051.1"/>
</dbReference>
<evidence type="ECO:0000259" key="2">
    <source>
        <dbReference type="PROSITE" id="PS51384"/>
    </source>
</evidence>
<proteinExistence type="predicted"/>
<dbReference type="EMBL" id="JAKFHA010000051">
    <property type="protein sequence ID" value="MCF2533535.1"/>
    <property type="molecule type" value="Genomic_DNA"/>
</dbReference>
<dbReference type="InterPro" id="IPR017927">
    <property type="entry name" value="FAD-bd_FR_type"/>
</dbReference>
<evidence type="ECO:0000256" key="1">
    <source>
        <dbReference type="SAM" id="MobiDB-lite"/>
    </source>
</evidence>
<dbReference type="PANTHER" id="PTHR30157:SF0">
    <property type="entry name" value="NADPH-DEPENDENT FERRIC-CHELATE REDUCTASE"/>
    <property type="match status" value="1"/>
</dbReference>
<sequence>MPDSPTAPALRNSPDGGAAGPGAQAPAHDAAWKADAYAAENSGQYATAMEALALAGAHLHSGGRFADVGCGTGEIAAAMAERHFSVAASDGSLSMVEATRRRCAGLDVVAEHQDAHELKLPEDEFDVVHSSWMLHWLRDPATALQAMARAVRPGGQLVLQWSFGQPADAGFPMRDVLDEVVARPAWRARLAATPLAMYHHPVEQVRAALAAQGLEILLEERDIVVPGGRDPESLRKVTRTTAFSAQADVLGDDADAFIDEALHALFASGHANVHNTRLIARRPESGDAAEDAQAPALVRPFPQAVGILEVVATESLTPLMRRIVLRGESLAGMTVDQPGEIVTLIWPAEGHREIELPEPGKWRFAGGRSQHTRNFTVRRHDAANRLLTIDFFLHGEHGRAARWAAAARPGDTVGFGGSRVHWTPDPAARWTLLVGDETALPAMSAIIATLPDGHPVLAVAEVRDRAERPAFEAGTARVFWIHRDEREPGVGRALEDAVRGLTLPAGPGQVWGAGESLAVQSLRRHLTAERGLPKSAVSVLGYWNRPRGSAAS</sequence>
<feature type="domain" description="FAD-binding FR-type" evidence="2">
    <location>
        <begin position="303"/>
        <end position="425"/>
    </location>
</feature>
<organism evidence="3 4">
    <name type="scientific">Yinghuangia soli</name>
    <dbReference type="NCBI Taxonomy" id="2908204"/>
    <lineage>
        <taxon>Bacteria</taxon>
        <taxon>Bacillati</taxon>
        <taxon>Actinomycetota</taxon>
        <taxon>Actinomycetes</taxon>
        <taxon>Kitasatosporales</taxon>
        <taxon>Streptomycetaceae</taxon>
        <taxon>Yinghuangia</taxon>
    </lineage>
</organism>
<dbReference type="CDD" id="cd02440">
    <property type="entry name" value="AdoMet_MTases"/>
    <property type="match status" value="1"/>
</dbReference>
<dbReference type="GO" id="GO:0008757">
    <property type="term" value="F:S-adenosylmethionine-dependent methyltransferase activity"/>
    <property type="evidence" value="ECO:0007669"/>
    <property type="project" value="InterPro"/>
</dbReference>
<dbReference type="SUPFAM" id="SSF63380">
    <property type="entry name" value="Riboflavin synthase domain-like"/>
    <property type="match status" value="1"/>
</dbReference>
<dbReference type="Gene3D" id="2.40.30.10">
    <property type="entry name" value="Translation factors"/>
    <property type="match status" value="1"/>
</dbReference>
<dbReference type="InterPro" id="IPR013113">
    <property type="entry name" value="SIP_FAD-bd"/>
</dbReference>
<evidence type="ECO:0000313" key="3">
    <source>
        <dbReference type="EMBL" id="MCF2533535.1"/>
    </source>
</evidence>
<dbReference type="PANTHER" id="PTHR30157">
    <property type="entry name" value="FERRIC REDUCTASE, NADPH-DEPENDENT"/>
    <property type="match status" value="1"/>
</dbReference>
<gene>
    <name evidence="3" type="ORF">LZ495_40840</name>
</gene>
<dbReference type="InterPro" id="IPR013216">
    <property type="entry name" value="Methyltransf_11"/>
</dbReference>
<name>A0AA41U521_9ACTN</name>
<protein>
    <submittedName>
        <fullName evidence="3">SIP domain-containing protein</fullName>
    </submittedName>
</protein>
<dbReference type="Pfam" id="PF08021">
    <property type="entry name" value="FAD_binding_9"/>
    <property type="match status" value="1"/>
</dbReference>
<feature type="region of interest" description="Disordered" evidence="1">
    <location>
        <begin position="1"/>
        <end position="27"/>
    </location>
</feature>
<dbReference type="Pfam" id="PF04954">
    <property type="entry name" value="SIP"/>
    <property type="match status" value="1"/>
</dbReference>
<dbReference type="AlphaFoldDB" id="A0AA41U521"/>
<dbReference type="Gene3D" id="3.40.50.150">
    <property type="entry name" value="Vaccinia Virus protein VP39"/>
    <property type="match status" value="1"/>
</dbReference>
<dbReference type="CDD" id="cd06193">
    <property type="entry name" value="siderophore_interacting"/>
    <property type="match status" value="1"/>
</dbReference>
<evidence type="ECO:0000313" key="4">
    <source>
        <dbReference type="Proteomes" id="UP001165378"/>
    </source>
</evidence>
<comment type="caution">
    <text evidence="3">The sequence shown here is derived from an EMBL/GenBank/DDBJ whole genome shotgun (WGS) entry which is preliminary data.</text>
</comment>
<accession>A0AA41U521</accession>
<dbReference type="GO" id="GO:0016491">
    <property type="term" value="F:oxidoreductase activity"/>
    <property type="evidence" value="ECO:0007669"/>
    <property type="project" value="InterPro"/>
</dbReference>
<dbReference type="InterPro" id="IPR017938">
    <property type="entry name" value="Riboflavin_synthase-like_b-brl"/>
</dbReference>